<dbReference type="PANTHER" id="PTHR37296:SF1">
    <property type="entry name" value="CONSERVED VIRULENCE FACTOR B"/>
    <property type="match status" value="1"/>
</dbReference>
<dbReference type="PANTHER" id="PTHR37296">
    <property type="entry name" value="CONSERVED VIRULENCE FACTOR B"/>
    <property type="match status" value="1"/>
</dbReference>
<organism evidence="3 4">
    <name type="scientific">Anaeromicropila populeti</name>
    <dbReference type="NCBI Taxonomy" id="37658"/>
    <lineage>
        <taxon>Bacteria</taxon>
        <taxon>Bacillati</taxon>
        <taxon>Bacillota</taxon>
        <taxon>Clostridia</taxon>
        <taxon>Lachnospirales</taxon>
        <taxon>Lachnospiraceae</taxon>
        <taxon>Anaeromicropila</taxon>
    </lineage>
</organism>
<dbReference type="SMART" id="SM00316">
    <property type="entry name" value="S1"/>
    <property type="match status" value="2"/>
</dbReference>
<dbReference type="STRING" id="37658.SAMN05661086_01398"/>
<sequence length="283" mass="32267">MIELGKVQTLQIVSESKFGVYLKDTNSPKEEKVLLPKNQVTTDMKIGSEVEAFIYKDSEDRIIATTSVPALTLGEIALLKVKETTQIGAFLDWGLSKDLFLPFKEQTRRVQQDQQALVALYLDKSSRLCATMNVYNYLSNTSPYKKDDKVSGIIYEIIDSFGAYVAVDKKYSAMIPNKELFSQLKIGDWVETRVTEVKEDGRLNLSIRDKSFLQMDTDALQIYKELLKYGGFLGFNDKSSPEEIKNRFNLSKNAFKRAIGHLYKERKITICDDGIEATEYSRK</sequence>
<feature type="domain" description="S1 motif" evidence="2">
    <location>
        <begin position="147"/>
        <end position="208"/>
    </location>
</feature>
<dbReference type="InterPro" id="IPR048587">
    <property type="entry name" value="CvfB_S1_3rd"/>
</dbReference>
<dbReference type="Proteomes" id="UP000199659">
    <property type="component" value="Unassembled WGS sequence"/>
</dbReference>
<dbReference type="InterPro" id="IPR040764">
    <property type="entry name" value="CvfB_WH"/>
</dbReference>
<dbReference type="InterPro" id="IPR003029">
    <property type="entry name" value="S1_domain"/>
</dbReference>
<dbReference type="OrthoDB" id="9801597at2"/>
<dbReference type="PROSITE" id="PS50126">
    <property type="entry name" value="S1"/>
    <property type="match status" value="1"/>
</dbReference>
<proteinExistence type="inferred from homology"/>
<dbReference type="GO" id="GO:0003676">
    <property type="term" value="F:nucleic acid binding"/>
    <property type="evidence" value="ECO:0007669"/>
    <property type="project" value="InterPro"/>
</dbReference>
<keyword evidence="4" id="KW-1185">Reference proteome</keyword>
<dbReference type="Pfam" id="PF13509">
    <property type="entry name" value="S1_2"/>
    <property type="match status" value="2"/>
</dbReference>
<protein>
    <recommendedName>
        <fullName evidence="2">S1 motif domain-containing protein</fullName>
    </recommendedName>
</protein>
<reference evidence="3 4" key="1">
    <citation type="submission" date="2016-10" db="EMBL/GenBank/DDBJ databases">
        <authorList>
            <person name="de Groot N.N."/>
        </authorList>
    </citation>
    <scope>NUCLEOTIDE SEQUENCE [LARGE SCALE GENOMIC DNA]</scope>
    <source>
        <strain evidence="3 4">743A</strain>
    </source>
</reference>
<comment type="similarity">
    <text evidence="1">Belongs to the CvfB family.</text>
</comment>
<gene>
    <name evidence="3" type="ORF">SAMN05661086_01398</name>
</gene>
<dbReference type="Gene3D" id="2.40.50.140">
    <property type="entry name" value="Nucleic acid-binding proteins"/>
    <property type="match status" value="2"/>
</dbReference>
<dbReference type="Gene3D" id="1.10.10.10">
    <property type="entry name" value="Winged helix-like DNA-binding domain superfamily/Winged helix DNA-binding domain"/>
    <property type="match status" value="1"/>
</dbReference>
<dbReference type="RefSeq" id="WP_092559968.1">
    <property type="nucleotide sequence ID" value="NZ_FOYZ01000004.1"/>
</dbReference>
<dbReference type="AlphaFoldDB" id="A0A1I6J4B2"/>
<dbReference type="EMBL" id="FOYZ01000004">
    <property type="protein sequence ID" value="SFR73320.1"/>
    <property type="molecule type" value="Genomic_DNA"/>
</dbReference>
<evidence type="ECO:0000313" key="4">
    <source>
        <dbReference type="Proteomes" id="UP000199659"/>
    </source>
</evidence>
<evidence type="ECO:0000313" key="3">
    <source>
        <dbReference type="EMBL" id="SFR73320.1"/>
    </source>
</evidence>
<name>A0A1I6J4B2_9FIRM</name>
<dbReference type="InterPro" id="IPR036388">
    <property type="entry name" value="WH-like_DNA-bd_sf"/>
</dbReference>
<dbReference type="Pfam" id="PF17783">
    <property type="entry name" value="WHD_CvfB"/>
    <property type="match status" value="1"/>
</dbReference>
<dbReference type="PIRSF" id="PIRSF012524">
    <property type="entry name" value="YitL_S1"/>
    <property type="match status" value="1"/>
</dbReference>
<evidence type="ECO:0000259" key="2">
    <source>
        <dbReference type="PROSITE" id="PS50126"/>
    </source>
</evidence>
<dbReference type="InterPro" id="IPR012340">
    <property type="entry name" value="NA-bd_OB-fold"/>
</dbReference>
<dbReference type="InterPro" id="IPR014464">
    <property type="entry name" value="CvfB_fam"/>
</dbReference>
<dbReference type="Pfam" id="PF21543">
    <property type="entry name" value="CvfB_2nd"/>
    <property type="match status" value="1"/>
</dbReference>
<dbReference type="InterPro" id="IPR039566">
    <property type="entry name" value="CvfB_S1_st"/>
</dbReference>
<dbReference type="SUPFAM" id="SSF50249">
    <property type="entry name" value="Nucleic acid-binding proteins"/>
    <property type="match status" value="1"/>
</dbReference>
<evidence type="ECO:0000256" key="1">
    <source>
        <dbReference type="PIRNR" id="PIRNR012524"/>
    </source>
</evidence>
<accession>A0A1I6J4B2</accession>